<comment type="pathway">
    <text evidence="1 9">Amino-acid biosynthesis; L-tryptophan biosynthesis; L-tryptophan from chorismate: step 2/5.</text>
</comment>
<feature type="binding site" evidence="9">
    <location>
        <position position="229"/>
    </location>
    <ligand>
        <name>Mg(2+)</name>
        <dbReference type="ChEBI" id="CHEBI:18420"/>
        <label>2</label>
    </ligand>
</feature>
<feature type="binding site" evidence="9">
    <location>
        <position position="114"/>
    </location>
    <ligand>
        <name>anthranilate</name>
        <dbReference type="ChEBI" id="CHEBI:16567"/>
        <label>1</label>
    </ligand>
</feature>
<feature type="binding site" evidence="9">
    <location>
        <position position="95"/>
    </location>
    <ligand>
        <name>Mg(2+)</name>
        <dbReference type="ChEBI" id="CHEBI:18420"/>
        <label>1</label>
    </ligand>
</feature>
<organism evidence="12 13">
    <name type="scientific">Planctomicrobium piriforme</name>
    <dbReference type="NCBI Taxonomy" id="1576369"/>
    <lineage>
        <taxon>Bacteria</taxon>
        <taxon>Pseudomonadati</taxon>
        <taxon>Planctomycetota</taxon>
        <taxon>Planctomycetia</taxon>
        <taxon>Planctomycetales</taxon>
        <taxon>Planctomycetaceae</taxon>
        <taxon>Planctomicrobium</taxon>
    </lineage>
</organism>
<evidence type="ECO:0000256" key="4">
    <source>
        <dbReference type="ARBA" id="ARBA00022679"/>
    </source>
</evidence>
<dbReference type="RefSeq" id="WP_092049631.1">
    <property type="nucleotide sequence ID" value="NZ_FOQD01000006.1"/>
</dbReference>
<feature type="binding site" evidence="9">
    <location>
        <position position="123"/>
    </location>
    <ligand>
        <name>5-phospho-alpha-D-ribose 1-diphosphate</name>
        <dbReference type="ChEBI" id="CHEBI:58017"/>
    </ligand>
</feature>
<evidence type="ECO:0000256" key="5">
    <source>
        <dbReference type="ARBA" id="ARBA00022822"/>
    </source>
</evidence>
<accession>A0A1I3G5F0</accession>
<name>A0A1I3G5F0_9PLAN</name>
<evidence type="ECO:0000256" key="1">
    <source>
        <dbReference type="ARBA" id="ARBA00004907"/>
    </source>
</evidence>
<dbReference type="GO" id="GO:0000162">
    <property type="term" value="P:L-tryptophan biosynthetic process"/>
    <property type="evidence" value="ECO:0007669"/>
    <property type="project" value="UniProtKB-UniRule"/>
</dbReference>
<dbReference type="HAMAP" id="MF_00211">
    <property type="entry name" value="TrpD"/>
    <property type="match status" value="1"/>
</dbReference>
<evidence type="ECO:0000256" key="9">
    <source>
        <dbReference type="HAMAP-Rule" id="MF_00211"/>
    </source>
</evidence>
<feature type="binding site" evidence="9">
    <location>
        <position position="83"/>
    </location>
    <ligand>
        <name>anthranilate</name>
        <dbReference type="ChEBI" id="CHEBI:16567"/>
        <label>1</label>
    </ligand>
</feature>
<evidence type="ECO:0000256" key="3">
    <source>
        <dbReference type="ARBA" id="ARBA00022676"/>
    </source>
</evidence>
<evidence type="ECO:0000259" key="10">
    <source>
        <dbReference type="Pfam" id="PF00591"/>
    </source>
</evidence>
<dbReference type="EMBL" id="FOQD01000006">
    <property type="protein sequence ID" value="SFI18696.1"/>
    <property type="molecule type" value="Genomic_DNA"/>
</dbReference>
<proteinExistence type="inferred from homology"/>
<dbReference type="Gene3D" id="3.40.1030.10">
    <property type="entry name" value="Nucleoside phosphorylase/phosphoribosyltransferase catalytic domain"/>
    <property type="match status" value="1"/>
</dbReference>
<evidence type="ECO:0000259" key="11">
    <source>
        <dbReference type="Pfam" id="PF02885"/>
    </source>
</evidence>
<evidence type="ECO:0000256" key="8">
    <source>
        <dbReference type="ARBA" id="ARBA00061188"/>
    </source>
</evidence>
<comment type="function">
    <text evidence="9">Catalyzes the transfer of the phosphoribosyl group of 5-phosphorylribose-1-pyrophosphate (PRPP) to anthranilate to yield N-(5'-phosphoribosyl)-anthranilate (PRA).</text>
</comment>
<dbReference type="OrthoDB" id="9806430at2"/>
<keyword evidence="5 9" id="KW-0822">Tryptophan biosynthesis</keyword>
<feature type="binding site" evidence="9">
    <location>
        <position position="83"/>
    </location>
    <ligand>
        <name>5-phospho-alpha-D-ribose 1-diphosphate</name>
        <dbReference type="ChEBI" id="CHEBI:58017"/>
    </ligand>
</feature>
<dbReference type="UniPathway" id="UPA00035">
    <property type="reaction ID" value="UER00041"/>
</dbReference>
<evidence type="ECO:0000313" key="13">
    <source>
        <dbReference type="Proteomes" id="UP000199518"/>
    </source>
</evidence>
<comment type="similarity">
    <text evidence="9">Belongs to the anthranilate phosphoribosyltransferase family.</text>
</comment>
<dbReference type="InterPro" id="IPR005940">
    <property type="entry name" value="Anthranilate_Pribosyl_Tfrase"/>
</dbReference>
<gene>
    <name evidence="9" type="primary">trpD</name>
    <name evidence="12" type="ORF">SAMN05421753_106194</name>
</gene>
<feature type="binding site" evidence="9">
    <location>
        <position position="169"/>
    </location>
    <ligand>
        <name>anthranilate</name>
        <dbReference type="ChEBI" id="CHEBI:16567"/>
        <label>2</label>
    </ligand>
</feature>
<dbReference type="Gene3D" id="1.20.970.10">
    <property type="entry name" value="Transferase, Pyrimidine Nucleoside Phosphorylase, Chain C"/>
    <property type="match status" value="1"/>
</dbReference>
<evidence type="ECO:0000256" key="6">
    <source>
        <dbReference type="ARBA" id="ARBA00023141"/>
    </source>
</evidence>
<dbReference type="AlphaFoldDB" id="A0A1I3G5F0"/>
<dbReference type="PANTHER" id="PTHR43285">
    <property type="entry name" value="ANTHRANILATE PHOSPHORIBOSYLTRANSFERASE"/>
    <property type="match status" value="1"/>
</dbReference>
<evidence type="ECO:0000313" key="12">
    <source>
        <dbReference type="EMBL" id="SFI18696.1"/>
    </source>
</evidence>
<protein>
    <recommendedName>
        <fullName evidence="9">Anthranilate phosphoribosyltransferase</fullName>
        <ecNumber evidence="9">2.4.2.18</ecNumber>
    </recommendedName>
</protein>
<dbReference type="InterPro" id="IPR035902">
    <property type="entry name" value="Nuc_phospho_transferase"/>
</dbReference>
<dbReference type="InterPro" id="IPR036320">
    <property type="entry name" value="Glycosyl_Trfase_fam3_N_dom_sf"/>
</dbReference>
<dbReference type="PANTHER" id="PTHR43285:SF2">
    <property type="entry name" value="ANTHRANILATE PHOSPHORIBOSYLTRANSFERASE"/>
    <property type="match status" value="1"/>
</dbReference>
<feature type="domain" description="Glycosyl transferase family 3 N-terminal" evidence="11">
    <location>
        <begin position="8"/>
        <end position="68"/>
    </location>
</feature>
<feature type="domain" description="Glycosyl transferase family 3" evidence="10">
    <location>
        <begin position="76"/>
        <end position="326"/>
    </location>
</feature>
<comment type="subunit">
    <text evidence="9">Homodimer.</text>
</comment>
<evidence type="ECO:0000256" key="7">
    <source>
        <dbReference type="ARBA" id="ARBA00052328"/>
    </source>
</evidence>
<comment type="similarity">
    <text evidence="8">In the C-terminal section; belongs to the anthranilate phosphoribosyltransferase family.</text>
</comment>
<dbReference type="Proteomes" id="UP000199518">
    <property type="component" value="Unassembled WGS sequence"/>
</dbReference>
<dbReference type="SUPFAM" id="SSF52418">
    <property type="entry name" value="Nucleoside phosphorylase/phosphoribosyltransferase catalytic domain"/>
    <property type="match status" value="1"/>
</dbReference>
<dbReference type="InterPro" id="IPR017459">
    <property type="entry name" value="Glycosyl_Trfase_fam3_N_dom"/>
</dbReference>
<dbReference type="InterPro" id="IPR000312">
    <property type="entry name" value="Glycosyl_Trfase_fam3"/>
</dbReference>
<feature type="binding site" evidence="9">
    <location>
        <begin position="93"/>
        <end position="96"/>
    </location>
    <ligand>
        <name>5-phospho-alpha-D-ribose 1-diphosphate</name>
        <dbReference type="ChEBI" id="CHEBI:58017"/>
    </ligand>
</feature>
<dbReference type="STRING" id="1576369.SAMN05421753_106194"/>
<sequence>MQQELRIALDHLLHGQSLDSATVQRAIGAIMDERCGDIETAALLTALAMKGETEEELAGAASAMRERATRIPSSRTNLLDTCGTGGDRMQTFNISTAAAFVIAAAGIPVAKHGNRSVSSSSGSADVLEALGVNIGLSAAEAGQCLDDVGICFCYARTFHTAMKHVAPVRQQLGFRTIFNLLGPLTNPANAQYQLIGVSTNATAAKIAGAVSRLNLKRAIVVCGNNQLDEVSLWGTTQVWDVTPGEIQQFAWNASHFGLPECSPEDLKITSKDDSAQVIRNILDGRPGPARNIVIANAAIALLCSGAVDTPAAGVQKAAEAIDQGRAAAILTKLVAWTNSSQS</sequence>
<dbReference type="FunFam" id="3.40.1030.10:FF:000002">
    <property type="entry name" value="Anthranilate phosphoribosyltransferase"/>
    <property type="match status" value="1"/>
</dbReference>
<comment type="catalytic activity">
    <reaction evidence="7 9">
        <text>N-(5-phospho-beta-D-ribosyl)anthranilate + diphosphate = 5-phospho-alpha-D-ribose 1-diphosphate + anthranilate</text>
        <dbReference type="Rhea" id="RHEA:11768"/>
        <dbReference type="ChEBI" id="CHEBI:16567"/>
        <dbReference type="ChEBI" id="CHEBI:18277"/>
        <dbReference type="ChEBI" id="CHEBI:33019"/>
        <dbReference type="ChEBI" id="CHEBI:58017"/>
        <dbReference type="EC" id="2.4.2.18"/>
    </reaction>
</comment>
<dbReference type="NCBIfam" id="TIGR01245">
    <property type="entry name" value="trpD"/>
    <property type="match status" value="1"/>
</dbReference>
<keyword evidence="9" id="KW-0460">Magnesium</keyword>
<dbReference type="GO" id="GO:0004048">
    <property type="term" value="F:anthranilate phosphoribosyltransferase activity"/>
    <property type="evidence" value="ECO:0007669"/>
    <property type="project" value="UniProtKB-UniRule"/>
</dbReference>
<dbReference type="SUPFAM" id="SSF47648">
    <property type="entry name" value="Nucleoside phosphorylase/phosphoribosyltransferase N-terminal domain"/>
    <property type="match status" value="1"/>
</dbReference>
<dbReference type="Pfam" id="PF02885">
    <property type="entry name" value="Glycos_trans_3N"/>
    <property type="match status" value="1"/>
</dbReference>
<feature type="binding site" evidence="9">
    <location>
        <begin position="111"/>
        <end position="119"/>
    </location>
    <ligand>
        <name>5-phospho-alpha-D-ribose 1-diphosphate</name>
        <dbReference type="ChEBI" id="CHEBI:58017"/>
    </ligand>
</feature>
<dbReference type="GO" id="GO:0005829">
    <property type="term" value="C:cytosol"/>
    <property type="evidence" value="ECO:0007669"/>
    <property type="project" value="TreeGrafter"/>
</dbReference>
<evidence type="ECO:0000256" key="2">
    <source>
        <dbReference type="ARBA" id="ARBA00022605"/>
    </source>
</evidence>
<keyword evidence="9" id="KW-0479">Metal-binding</keyword>
<keyword evidence="13" id="KW-1185">Reference proteome</keyword>
<dbReference type="Pfam" id="PF00591">
    <property type="entry name" value="Glycos_transf_3"/>
    <property type="match status" value="1"/>
</dbReference>
<keyword evidence="4 9" id="KW-0808">Transferase</keyword>
<keyword evidence="2 9" id="KW-0028">Amino-acid biosynthesis</keyword>
<dbReference type="GO" id="GO:0000287">
    <property type="term" value="F:magnesium ion binding"/>
    <property type="evidence" value="ECO:0007669"/>
    <property type="project" value="UniProtKB-UniRule"/>
</dbReference>
<feature type="binding site" evidence="9">
    <location>
        <begin position="86"/>
        <end position="87"/>
    </location>
    <ligand>
        <name>5-phospho-alpha-D-ribose 1-diphosphate</name>
        <dbReference type="ChEBI" id="CHEBI:58017"/>
    </ligand>
</feature>
<feature type="binding site" evidence="9">
    <location>
        <position position="229"/>
    </location>
    <ligand>
        <name>Mg(2+)</name>
        <dbReference type="ChEBI" id="CHEBI:18420"/>
        <label>1</label>
    </ligand>
</feature>
<keyword evidence="3 9" id="KW-0328">Glycosyltransferase</keyword>
<feature type="binding site" evidence="9">
    <location>
        <position position="91"/>
    </location>
    <ligand>
        <name>5-phospho-alpha-D-ribose 1-diphosphate</name>
        <dbReference type="ChEBI" id="CHEBI:58017"/>
    </ligand>
</feature>
<comment type="cofactor">
    <cofactor evidence="9">
        <name>Mg(2+)</name>
        <dbReference type="ChEBI" id="CHEBI:18420"/>
    </cofactor>
    <text evidence="9">Binds 2 magnesium ions per monomer.</text>
</comment>
<dbReference type="EC" id="2.4.2.18" evidence="9"/>
<feature type="binding site" evidence="9">
    <location>
        <position position="228"/>
    </location>
    <ligand>
        <name>Mg(2+)</name>
        <dbReference type="ChEBI" id="CHEBI:18420"/>
        <label>2</label>
    </ligand>
</feature>
<keyword evidence="6 9" id="KW-0057">Aromatic amino acid biosynthesis</keyword>
<comment type="caution">
    <text evidence="9">Lacks conserved residue(s) required for the propagation of feature annotation.</text>
</comment>
<reference evidence="13" key="1">
    <citation type="submission" date="2016-10" db="EMBL/GenBank/DDBJ databases">
        <authorList>
            <person name="Varghese N."/>
            <person name="Submissions S."/>
        </authorList>
    </citation>
    <scope>NUCLEOTIDE SEQUENCE [LARGE SCALE GENOMIC DNA]</scope>
    <source>
        <strain evidence="13">DSM 26348</strain>
    </source>
</reference>